<evidence type="ECO:0000256" key="4">
    <source>
        <dbReference type="ARBA" id="ARBA00022963"/>
    </source>
</evidence>
<keyword evidence="4" id="KW-0442">Lipid degradation</keyword>
<dbReference type="AlphaFoldDB" id="A0A7J7JKE9"/>
<dbReference type="SUPFAM" id="SSF47473">
    <property type="entry name" value="EF-hand"/>
    <property type="match status" value="1"/>
</dbReference>
<keyword evidence="5" id="KW-0443">Lipid metabolism</keyword>
<dbReference type="Proteomes" id="UP000593567">
    <property type="component" value="Unassembled WGS sequence"/>
</dbReference>
<keyword evidence="3" id="KW-0106">Calcium</keyword>
<evidence type="ECO:0000256" key="3">
    <source>
        <dbReference type="ARBA" id="ARBA00022837"/>
    </source>
</evidence>
<evidence type="ECO:0000256" key="7">
    <source>
        <dbReference type="SAM" id="MobiDB-lite"/>
    </source>
</evidence>
<dbReference type="EC" id="3.1.4.11" evidence="1"/>
<feature type="region of interest" description="Disordered" evidence="7">
    <location>
        <begin position="1"/>
        <end position="28"/>
    </location>
</feature>
<dbReference type="GO" id="GO:0016042">
    <property type="term" value="P:lipid catabolic process"/>
    <property type="evidence" value="ECO:0007669"/>
    <property type="project" value="UniProtKB-KW"/>
</dbReference>
<dbReference type="GO" id="GO:0004435">
    <property type="term" value="F:phosphatidylinositol-4,5-bisphosphate phospholipase C activity"/>
    <property type="evidence" value="ECO:0007669"/>
    <property type="project" value="UniProtKB-EC"/>
</dbReference>
<dbReference type="InterPro" id="IPR002048">
    <property type="entry name" value="EF_hand_dom"/>
</dbReference>
<evidence type="ECO:0000256" key="5">
    <source>
        <dbReference type="ARBA" id="ARBA00023098"/>
    </source>
</evidence>
<gene>
    <name evidence="9" type="ORF">EB796_015756</name>
</gene>
<dbReference type="GO" id="GO:0048015">
    <property type="term" value="P:phosphatidylinositol-mediated signaling"/>
    <property type="evidence" value="ECO:0007669"/>
    <property type="project" value="TreeGrafter"/>
</dbReference>
<accession>A0A7J7JKE9</accession>
<evidence type="ECO:0000256" key="1">
    <source>
        <dbReference type="ARBA" id="ARBA00012368"/>
    </source>
</evidence>
<proteinExistence type="predicted"/>
<keyword evidence="2" id="KW-0378">Hydrolase</keyword>
<dbReference type="Gene3D" id="1.10.238.10">
    <property type="entry name" value="EF-hand"/>
    <property type="match status" value="1"/>
</dbReference>
<dbReference type="InterPro" id="IPR018247">
    <property type="entry name" value="EF_Hand_1_Ca_BS"/>
</dbReference>
<dbReference type="Gene3D" id="2.30.29.30">
    <property type="entry name" value="Pleckstrin-homology domain (PH domain)/Phosphotyrosine-binding domain (PTB)"/>
    <property type="match status" value="1"/>
</dbReference>
<dbReference type="PROSITE" id="PS50222">
    <property type="entry name" value="EF_HAND_2"/>
    <property type="match status" value="1"/>
</dbReference>
<feature type="domain" description="EF-hand" evidence="8">
    <location>
        <begin position="245"/>
        <end position="280"/>
    </location>
</feature>
<dbReference type="SMART" id="SM00233">
    <property type="entry name" value="PH"/>
    <property type="match status" value="1"/>
</dbReference>
<comment type="caution">
    <text evidence="9">The sequence shown here is derived from an EMBL/GenBank/DDBJ whole genome shotgun (WGS) entry which is preliminary data.</text>
</comment>
<evidence type="ECO:0000256" key="2">
    <source>
        <dbReference type="ARBA" id="ARBA00022801"/>
    </source>
</evidence>
<evidence type="ECO:0000259" key="8">
    <source>
        <dbReference type="PROSITE" id="PS50222"/>
    </source>
</evidence>
<dbReference type="InterPro" id="IPR011993">
    <property type="entry name" value="PH-like_dom_sf"/>
</dbReference>
<dbReference type="SUPFAM" id="SSF50729">
    <property type="entry name" value="PH domain-like"/>
    <property type="match status" value="1"/>
</dbReference>
<dbReference type="InterPro" id="IPR011992">
    <property type="entry name" value="EF-hand-dom_pair"/>
</dbReference>
<dbReference type="GO" id="GO:0051209">
    <property type="term" value="P:release of sequestered calcium ion into cytosol"/>
    <property type="evidence" value="ECO:0007669"/>
    <property type="project" value="TreeGrafter"/>
</dbReference>
<sequence>MSRRSKELRTPEHAYLQREQQDDNEKSPVRLIKSMAIEDEKITPKEKKAPWATLSSIVNKTDEDCEVVPAGPLGDLQVDSRLIMIKDRKQRVNDAINLRKTLQDSSTMWRTIASHKSCEEFILTFLSGGSWFIKITDKLKTYKRFLRFERQKKMIYYDGSKKRTRGKNLPRYDARDIVDVRQGHQTDVFNKCEPGKFDESCCFSIIMTGRSPINLVADHPEIANLWVRGLKFQIYLNDRMQRLHDEKLWITDYFHAADTNGDGNLEFEEVCGLLQRMSVKMSRKEARVKFNVSF</sequence>
<dbReference type="PROSITE" id="PS00018">
    <property type="entry name" value="EF_HAND_1"/>
    <property type="match status" value="1"/>
</dbReference>
<evidence type="ECO:0000313" key="10">
    <source>
        <dbReference type="Proteomes" id="UP000593567"/>
    </source>
</evidence>
<dbReference type="PANTHER" id="PTHR10336:SF36">
    <property type="entry name" value="1-PHOSPHATIDYLINOSITOL 4,5-BISPHOSPHATE PHOSPHODIESTERASE BETA-4"/>
    <property type="match status" value="1"/>
</dbReference>
<dbReference type="InterPro" id="IPR001192">
    <property type="entry name" value="PI-PLC_fam"/>
</dbReference>
<dbReference type="PANTHER" id="PTHR10336">
    <property type="entry name" value="PHOSPHOINOSITIDE-SPECIFIC PHOSPHOLIPASE C FAMILY PROTEIN"/>
    <property type="match status" value="1"/>
</dbReference>
<evidence type="ECO:0000256" key="6">
    <source>
        <dbReference type="ARBA" id="ARBA00023674"/>
    </source>
</evidence>
<dbReference type="InterPro" id="IPR001849">
    <property type="entry name" value="PH_domain"/>
</dbReference>
<reference evidence="9" key="1">
    <citation type="submission" date="2020-06" db="EMBL/GenBank/DDBJ databases">
        <title>Draft genome of Bugula neritina, a colonial animal packing powerful symbionts and potential medicines.</title>
        <authorList>
            <person name="Rayko M."/>
        </authorList>
    </citation>
    <scope>NUCLEOTIDE SEQUENCE [LARGE SCALE GENOMIC DNA]</scope>
    <source>
        <strain evidence="9">Kwan_BN1</strain>
    </source>
</reference>
<dbReference type="Pfam" id="PF16457">
    <property type="entry name" value="PH_12"/>
    <property type="match status" value="1"/>
</dbReference>
<dbReference type="GO" id="GO:0005509">
    <property type="term" value="F:calcium ion binding"/>
    <property type="evidence" value="ECO:0007669"/>
    <property type="project" value="InterPro"/>
</dbReference>
<name>A0A7J7JKE9_BUGNE</name>
<keyword evidence="10" id="KW-1185">Reference proteome</keyword>
<protein>
    <recommendedName>
        <fullName evidence="1">phosphoinositide phospholipase C</fullName>
        <ecNumber evidence="1">3.1.4.11</ecNumber>
    </recommendedName>
</protein>
<comment type="catalytic activity">
    <reaction evidence="6">
        <text>a 1,2-diacyl-sn-glycero-3-phospho-(1D-myo-inositol-4,5-bisphosphate) + H2O = 1D-myo-inositol 1,4,5-trisphosphate + a 1,2-diacyl-sn-glycerol + H(+)</text>
        <dbReference type="Rhea" id="RHEA:33179"/>
        <dbReference type="ChEBI" id="CHEBI:15377"/>
        <dbReference type="ChEBI" id="CHEBI:15378"/>
        <dbReference type="ChEBI" id="CHEBI:17815"/>
        <dbReference type="ChEBI" id="CHEBI:58456"/>
        <dbReference type="ChEBI" id="CHEBI:203600"/>
        <dbReference type="EC" id="3.1.4.11"/>
    </reaction>
    <physiologicalReaction direction="left-to-right" evidence="6">
        <dbReference type="Rhea" id="RHEA:33180"/>
    </physiologicalReaction>
</comment>
<organism evidence="9 10">
    <name type="scientific">Bugula neritina</name>
    <name type="common">Brown bryozoan</name>
    <name type="synonym">Sertularia neritina</name>
    <dbReference type="NCBI Taxonomy" id="10212"/>
    <lineage>
        <taxon>Eukaryota</taxon>
        <taxon>Metazoa</taxon>
        <taxon>Spiralia</taxon>
        <taxon>Lophotrochozoa</taxon>
        <taxon>Bryozoa</taxon>
        <taxon>Gymnolaemata</taxon>
        <taxon>Cheilostomatida</taxon>
        <taxon>Flustrina</taxon>
        <taxon>Buguloidea</taxon>
        <taxon>Bugulidae</taxon>
        <taxon>Bugula</taxon>
    </lineage>
</organism>
<dbReference type="OrthoDB" id="269822at2759"/>
<dbReference type="EMBL" id="VXIV02002389">
    <property type="protein sequence ID" value="KAF6025936.1"/>
    <property type="molecule type" value="Genomic_DNA"/>
</dbReference>
<evidence type="ECO:0000313" key="9">
    <source>
        <dbReference type="EMBL" id="KAF6025936.1"/>
    </source>
</evidence>